<keyword evidence="5" id="KW-1185">Reference proteome</keyword>
<keyword evidence="1" id="KW-0862">Zinc</keyword>
<sequence>MATAQFSPNEMRRQQVSQTGSPRPKNPYTQNHTQHKDTPCRNILIYGHCRYKDIGCAFSHDQGVSKGNSPPTPNQEPQQLQ</sequence>
<evidence type="ECO:0000256" key="1">
    <source>
        <dbReference type="PROSITE-ProRule" id="PRU00723"/>
    </source>
</evidence>
<keyword evidence="1" id="KW-0863">Zinc-finger</keyword>
<feature type="compositionally biased region" description="Polar residues" evidence="2">
    <location>
        <begin position="65"/>
        <end position="81"/>
    </location>
</feature>
<organism evidence="4 5">
    <name type="scientific">Coniochaeta hoffmannii</name>
    <dbReference type="NCBI Taxonomy" id="91930"/>
    <lineage>
        <taxon>Eukaryota</taxon>
        <taxon>Fungi</taxon>
        <taxon>Dikarya</taxon>
        <taxon>Ascomycota</taxon>
        <taxon>Pezizomycotina</taxon>
        <taxon>Sordariomycetes</taxon>
        <taxon>Sordariomycetidae</taxon>
        <taxon>Coniochaetales</taxon>
        <taxon>Coniochaetaceae</taxon>
        <taxon>Coniochaeta</taxon>
    </lineage>
</organism>
<name>A0AA38S9Y0_9PEZI</name>
<evidence type="ECO:0000259" key="3">
    <source>
        <dbReference type="PROSITE" id="PS50103"/>
    </source>
</evidence>
<evidence type="ECO:0000313" key="5">
    <source>
        <dbReference type="Proteomes" id="UP001174691"/>
    </source>
</evidence>
<dbReference type="Gene3D" id="6.10.250.3160">
    <property type="match status" value="1"/>
</dbReference>
<feature type="compositionally biased region" description="Polar residues" evidence="2">
    <location>
        <begin position="1"/>
        <end position="32"/>
    </location>
</feature>
<evidence type="ECO:0000256" key="2">
    <source>
        <dbReference type="SAM" id="MobiDB-lite"/>
    </source>
</evidence>
<keyword evidence="1" id="KW-0479">Metal-binding</keyword>
<proteinExistence type="predicted"/>
<reference evidence="4" key="1">
    <citation type="submission" date="2022-07" db="EMBL/GenBank/DDBJ databases">
        <title>Fungi with potential for degradation of polypropylene.</title>
        <authorList>
            <person name="Gostincar C."/>
        </authorList>
    </citation>
    <scope>NUCLEOTIDE SEQUENCE</scope>
    <source>
        <strain evidence="4">EXF-13287</strain>
    </source>
</reference>
<dbReference type="AlphaFoldDB" id="A0AA38S9Y0"/>
<protein>
    <recommendedName>
        <fullName evidence="3">C3H1-type domain-containing protein</fullName>
    </recommendedName>
</protein>
<comment type="caution">
    <text evidence="4">The sequence shown here is derived from an EMBL/GenBank/DDBJ whole genome shotgun (WGS) entry which is preliminary data.</text>
</comment>
<feature type="region of interest" description="Disordered" evidence="2">
    <location>
        <begin position="1"/>
        <end position="39"/>
    </location>
</feature>
<dbReference type="GO" id="GO:0008270">
    <property type="term" value="F:zinc ion binding"/>
    <property type="evidence" value="ECO:0007669"/>
    <property type="project" value="UniProtKB-KW"/>
</dbReference>
<dbReference type="Pfam" id="PF25586">
    <property type="entry name" value="zf-CCCH_PAN3"/>
    <property type="match status" value="1"/>
</dbReference>
<feature type="domain" description="C3H1-type" evidence="3">
    <location>
        <begin position="34"/>
        <end position="63"/>
    </location>
</feature>
<feature type="zinc finger region" description="C3H1-type" evidence="1">
    <location>
        <begin position="34"/>
        <end position="63"/>
    </location>
</feature>
<dbReference type="PROSITE" id="PS50103">
    <property type="entry name" value="ZF_C3H1"/>
    <property type="match status" value="1"/>
</dbReference>
<dbReference type="EMBL" id="JANBVN010000030">
    <property type="protein sequence ID" value="KAJ9160846.1"/>
    <property type="molecule type" value="Genomic_DNA"/>
</dbReference>
<dbReference type="InterPro" id="IPR000571">
    <property type="entry name" value="Znf_CCCH"/>
</dbReference>
<accession>A0AA38S9Y0</accession>
<evidence type="ECO:0000313" key="4">
    <source>
        <dbReference type="EMBL" id="KAJ9160846.1"/>
    </source>
</evidence>
<feature type="region of interest" description="Disordered" evidence="2">
    <location>
        <begin position="59"/>
        <end position="81"/>
    </location>
</feature>
<dbReference type="Proteomes" id="UP001174691">
    <property type="component" value="Unassembled WGS sequence"/>
</dbReference>
<gene>
    <name evidence="4" type="ORF">NKR19_g2869</name>
</gene>